<sequence>MNKPLPDLILKNVARHITMNQEETACFVSFLKPLTVPKKEFIQKEGQLCRYINFVHSGTLRAYYTDKTGRESTIMFAVTDWWITDMFCFINQQPAMLTIEAVEESSIFQLQKNDMETLYLKVPKLERFFRIIFQNAYVREQLRVIQGLSLSAEERYDIFLAKYPQVVRQVTQKQIASYLGITPEFLSMIRGNKRKK</sequence>
<comment type="caution">
    <text evidence="2">The sequence shown here is derived from an EMBL/GenBank/DDBJ whole genome shotgun (WGS) entry which is preliminary data.</text>
</comment>
<dbReference type="RefSeq" id="WP_184625524.1">
    <property type="nucleotide sequence ID" value="NZ_JACHCC010000006.1"/>
</dbReference>
<dbReference type="Proteomes" id="UP000521017">
    <property type="component" value="Unassembled WGS sequence"/>
</dbReference>
<feature type="domain" description="Cyclic nucleotide-binding" evidence="1">
    <location>
        <begin position="35"/>
        <end position="119"/>
    </location>
</feature>
<accession>A0A7X0J3S2</accession>
<dbReference type="EMBL" id="JACHCC010000006">
    <property type="protein sequence ID" value="MBB6500594.1"/>
    <property type="molecule type" value="Genomic_DNA"/>
</dbReference>
<reference evidence="2 3" key="1">
    <citation type="submission" date="2020-08" db="EMBL/GenBank/DDBJ databases">
        <title>Genomic Encyclopedia of Type Strains, Phase IV (KMG-V): Genome sequencing to study the core and pangenomes of soil and plant-associated prokaryotes.</title>
        <authorList>
            <person name="Whitman W."/>
        </authorList>
    </citation>
    <scope>NUCLEOTIDE SEQUENCE [LARGE SCALE GENOMIC DNA]</scope>
    <source>
        <strain evidence="2 3">M2T3</strain>
    </source>
</reference>
<dbReference type="AlphaFoldDB" id="A0A7X0J3S2"/>
<dbReference type="InterPro" id="IPR018490">
    <property type="entry name" value="cNMP-bd_dom_sf"/>
</dbReference>
<dbReference type="InterPro" id="IPR000595">
    <property type="entry name" value="cNMP-bd_dom"/>
</dbReference>
<name>A0A7X0J3S2_9SPHI</name>
<evidence type="ECO:0000313" key="2">
    <source>
        <dbReference type="EMBL" id="MBB6500594.1"/>
    </source>
</evidence>
<dbReference type="Pfam" id="PF00027">
    <property type="entry name" value="cNMP_binding"/>
    <property type="match status" value="1"/>
</dbReference>
<evidence type="ECO:0000259" key="1">
    <source>
        <dbReference type="Pfam" id="PF00027"/>
    </source>
</evidence>
<dbReference type="CDD" id="cd00038">
    <property type="entry name" value="CAP_ED"/>
    <property type="match status" value="1"/>
</dbReference>
<protein>
    <submittedName>
        <fullName evidence="2">CRP-like cAMP-binding protein</fullName>
    </submittedName>
</protein>
<organism evidence="2 3">
    <name type="scientific">Pedobacter cryoconitis</name>
    <dbReference type="NCBI Taxonomy" id="188932"/>
    <lineage>
        <taxon>Bacteria</taxon>
        <taxon>Pseudomonadati</taxon>
        <taxon>Bacteroidota</taxon>
        <taxon>Sphingobacteriia</taxon>
        <taxon>Sphingobacteriales</taxon>
        <taxon>Sphingobacteriaceae</taxon>
        <taxon>Pedobacter</taxon>
    </lineage>
</organism>
<dbReference type="SUPFAM" id="SSF51206">
    <property type="entry name" value="cAMP-binding domain-like"/>
    <property type="match status" value="1"/>
</dbReference>
<evidence type="ECO:0000313" key="3">
    <source>
        <dbReference type="Proteomes" id="UP000521017"/>
    </source>
</evidence>
<dbReference type="Gene3D" id="2.60.120.10">
    <property type="entry name" value="Jelly Rolls"/>
    <property type="match status" value="1"/>
</dbReference>
<proteinExistence type="predicted"/>
<gene>
    <name evidence="2" type="ORF">HDF25_002742</name>
</gene>
<dbReference type="InterPro" id="IPR014710">
    <property type="entry name" value="RmlC-like_jellyroll"/>
</dbReference>